<dbReference type="Gene3D" id="3.40.50.720">
    <property type="entry name" value="NAD(P)-binding Rossmann-like Domain"/>
    <property type="match status" value="1"/>
</dbReference>
<dbReference type="Proteomes" id="UP000669179">
    <property type="component" value="Unassembled WGS sequence"/>
</dbReference>
<evidence type="ECO:0000256" key="1">
    <source>
        <dbReference type="ARBA" id="ARBA00006484"/>
    </source>
</evidence>
<dbReference type="RefSeq" id="WP_208257511.1">
    <property type="nucleotide sequence ID" value="NZ_JAGEOJ010000008.1"/>
</dbReference>
<evidence type="ECO:0000313" key="3">
    <source>
        <dbReference type="EMBL" id="MBO2449633.1"/>
    </source>
</evidence>
<evidence type="ECO:0000256" key="2">
    <source>
        <dbReference type="ARBA" id="ARBA00023002"/>
    </source>
</evidence>
<reference evidence="3" key="1">
    <citation type="submission" date="2021-03" db="EMBL/GenBank/DDBJ databases">
        <authorList>
            <person name="Kanchanasin P."/>
            <person name="Saeng-In P."/>
            <person name="Phongsopitanun W."/>
            <person name="Yuki M."/>
            <person name="Kudo T."/>
            <person name="Ohkuma M."/>
            <person name="Tanasupawat S."/>
        </authorList>
    </citation>
    <scope>NUCLEOTIDE SEQUENCE</scope>
    <source>
        <strain evidence="3">GKU 128</strain>
    </source>
</reference>
<dbReference type="PRINTS" id="PR00081">
    <property type="entry name" value="GDHRDH"/>
</dbReference>
<comment type="similarity">
    <text evidence="1">Belongs to the short-chain dehydrogenases/reductases (SDR) family.</text>
</comment>
<keyword evidence="2" id="KW-0560">Oxidoreductase</keyword>
<protein>
    <submittedName>
        <fullName evidence="3">SDR family NAD(P)-dependent oxidoreductase</fullName>
    </submittedName>
</protein>
<dbReference type="InterPro" id="IPR002347">
    <property type="entry name" value="SDR_fam"/>
</dbReference>
<proteinExistence type="inferred from homology"/>
<dbReference type="PANTHER" id="PTHR24320:SF152">
    <property type="entry name" value="SHORT-CHAIN DEHYDROGENASE_REDUCTASE FAMILY PROTEIN"/>
    <property type="match status" value="1"/>
</dbReference>
<dbReference type="EMBL" id="JAGEOJ010000008">
    <property type="protein sequence ID" value="MBO2449633.1"/>
    <property type="molecule type" value="Genomic_DNA"/>
</dbReference>
<accession>A0A939T4P0</accession>
<evidence type="ECO:0000313" key="4">
    <source>
        <dbReference type="Proteomes" id="UP000669179"/>
    </source>
</evidence>
<dbReference type="InterPro" id="IPR036291">
    <property type="entry name" value="NAD(P)-bd_dom_sf"/>
</dbReference>
<keyword evidence="4" id="KW-1185">Reference proteome</keyword>
<dbReference type="AlphaFoldDB" id="A0A939T4P0"/>
<dbReference type="PANTHER" id="PTHR24320">
    <property type="entry name" value="RETINOL DEHYDROGENASE"/>
    <property type="match status" value="1"/>
</dbReference>
<organism evidence="3 4">
    <name type="scientific">Actinomadura barringtoniae</name>
    <dbReference type="NCBI Taxonomy" id="1427535"/>
    <lineage>
        <taxon>Bacteria</taxon>
        <taxon>Bacillati</taxon>
        <taxon>Actinomycetota</taxon>
        <taxon>Actinomycetes</taxon>
        <taxon>Streptosporangiales</taxon>
        <taxon>Thermomonosporaceae</taxon>
        <taxon>Actinomadura</taxon>
    </lineage>
</organism>
<gene>
    <name evidence="3" type="ORF">J4573_21205</name>
</gene>
<dbReference type="Pfam" id="PF00106">
    <property type="entry name" value="adh_short"/>
    <property type="match status" value="1"/>
</dbReference>
<comment type="caution">
    <text evidence="3">The sequence shown here is derived from an EMBL/GenBank/DDBJ whole genome shotgun (WGS) entry which is preliminary data.</text>
</comment>
<name>A0A939T4P0_9ACTN</name>
<dbReference type="GO" id="GO:0016491">
    <property type="term" value="F:oxidoreductase activity"/>
    <property type="evidence" value="ECO:0007669"/>
    <property type="project" value="UniProtKB-KW"/>
</dbReference>
<sequence>MRAVVTGATRGIGEAIARSLASRGAEVVLVGRTDESLKEARERIADAVQETVPGGVPGAVPGGVPGAVLEVERADLSLMAEVRALAARLAAGPPPDVVISNAAVIADPDETTAEGLQVALATNHLAPYLLLRELAASLGDRRSARFIVVGADPERLAEVPVDLDDLTGRDESWGPDFVPFHLYGRTKNMNAMFVYALARRLSGTRITVNGAHPGIIKGTGLGRNSRGELKAFGERFQRDPAIPGPDTGADTPVWLATASEVEGVTGRFYVERQAVPTAPHTTDETRCDLLWDESAKLVGLPRS</sequence>
<dbReference type="SUPFAM" id="SSF51735">
    <property type="entry name" value="NAD(P)-binding Rossmann-fold domains"/>
    <property type="match status" value="1"/>
</dbReference>